<evidence type="ECO:0000256" key="8">
    <source>
        <dbReference type="ARBA" id="ARBA00023143"/>
    </source>
</evidence>
<evidence type="ECO:0000256" key="6">
    <source>
        <dbReference type="ARBA" id="ARBA00022989"/>
    </source>
</evidence>
<proteinExistence type="inferred from homology"/>
<dbReference type="Gene3D" id="3.30.300.30">
    <property type="match status" value="1"/>
</dbReference>
<feature type="transmembrane region" description="Helical" evidence="11">
    <location>
        <begin position="21"/>
        <end position="41"/>
    </location>
</feature>
<keyword evidence="14" id="KW-0282">Flagellum</keyword>
<dbReference type="InterPro" id="IPR006182">
    <property type="entry name" value="FliF_N_dom"/>
</dbReference>
<dbReference type="OrthoDB" id="9807026at2"/>
<comment type="function">
    <text evidence="9">The M ring may be actively involved in energy transduction.</text>
</comment>
<keyword evidence="15" id="KW-1185">Reference proteome</keyword>
<feature type="domain" description="Flagellar M-ring C-terminal" evidence="13">
    <location>
        <begin position="249"/>
        <end position="413"/>
    </location>
</feature>
<keyword evidence="14" id="KW-0966">Cell projection</keyword>
<evidence type="ECO:0000313" key="15">
    <source>
        <dbReference type="Proteomes" id="UP000183994"/>
    </source>
</evidence>
<evidence type="ECO:0000256" key="3">
    <source>
        <dbReference type="ARBA" id="ARBA00007971"/>
    </source>
</evidence>
<evidence type="ECO:0000256" key="11">
    <source>
        <dbReference type="SAM" id="Phobius"/>
    </source>
</evidence>
<feature type="region of interest" description="Disordered" evidence="10">
    <location>
        <begin position="271"/>
        <end position="330"/>
    </location>
</feature>
<evidence type="ECO:0000256" key="1">
    <source>
        <dbReference type="ARBA" id="ARBA00004117"/>
    </source>
</evidence>
<dbReference type="PRINTS" id="PR01009">
    <property type="entry name" value="FLGMRINGFLIF"/>
</dbReference>
<evidence type="ECO:0000259" key="12">
    <source>
        <dbReference type="Pfam" id="PF01514"/>
    </source>
</evidence>
<evidence type="ECO:0000256" key="4">
    <source>
        <dbReference type="ARBA" id="ARBA00022475"/>
    </source>
</evidence>
<dbReference type="EMBL" id="FQZU01000033">
    <property type="protein sequence ID" value="SHK75940.1"/>
    <property type="molecule type" value="Genomic_DNA"/>
</dbReference>
<evidence type="ECO:0000259" key="13">
    <source>
        <dbReference type="Pfam" id="PF08345"/>
    </source>
</evidence>
<dbReference type="PIRSF" id="PIRSF004862">
    <property type="entry name" value="FliF"/>
    <property type="match status" value="1"/>
</dbReference>
<feature type="compositionally biased region" description="Polar residues" evidence="10">
    <location>
        <begin position="304"/>
        <end position="313"/>
    </location>
</feature>
<dbReference type="Pfam" id="PF01514">
    <property type="entry name" value="YscJ_FliF"/>
    <property type="match status" value="1"/>
</dbReference>
<dbReference type="InterPro" id="IPR013556">
    <property type="entry name" value="Flag_M-ring_C"/>
</dbReference>
<evidence type="ECO:0000256" key="9">
    <source>
        <dbReference type="PIRNR" id="PIRNR004862"/>
    </source>
</evidence>
<dbReference type="Pfam" id="PF08345">
    <property type="entry name" value="YscJ_FliF_C"/>
    <property type="match status" value="1"/>
</dbReference>
<evidence type="ECO:0000256" key="5">
    <source>
        <dbReference type="ARBA" id="ARBA00022692"/>
    </source>
</evidence>
<keyword evidence="8 9" id="KW-0975">Bacterial flagellum</keyword>
<feature type="transmembrane region" description="Helical" evidence="11">
    <location>
        <begin position="440"/>
        <end position="459"/>
    </location>
</feature>
<reference evidence="15" key="1">
    <citation type="submission" date="2016-11" db="EMBL/GenBank/DDBJ databases">
        <authorList>
            <person name="Varghese N."/>
            <person name="Submissions S."/>
        </authorList>
    </citation>
    <scope>NUCLEOTIDE SEQUENCE [LARGE SCALE GENOMIC DNA]</scope>
    <source>
        <strain evidence="15">DSM 16219</strain>
    </source>
</reference>
<dbReference type="GO" id="GO:0003774">
    <property type="term" value="F:cytoskeletal motor activity"/>
    <property type="evidence" value="ECO:0007669"/>
    <property type="project" value="InterPro"/>
</dbReference>
<sequence length="520" mass="57013">MNDLLQRIAQIFQSMTPGRRVALVVVLAGLIAAFAAMFFWAGTPEYQVLFSQLSQEDAGKIVSKLQEQRIPYQLAQGGTAVLVPGEQVYELRLSLAAEGLPKGGSVGFEIFDESSFSTTEFVQKLNYQRALQGELSRTIGQFNEVRSAKVLIVPAKDTVFVETTSPATASVLLDLARPLSSGQVSGIVNLVANAVEGLGTEQVTVVDTTGKVWFKGAGEGDDAALAANNRLEMQQQTEDRLAKHVQSMLEQIVGPGKAIVRVRAEMDFDQEEYSEETYDPDSVVVRSQQKRTEDTVKEIPGGTAVNTMNNQPGMASGAALGQSRTQKQDEVTNNEINRVQRRVTKMLPTITRLSVAAVLDGTYKTVENQDGVSTAQFVPRTAEELKQFEGIVKNAMGYSEDREDQVTVSSFQFTSLPGADMAAAEAPSAVTKYLNMYGKWALLALLMLLTFVFVVRPILKSVKPPEPEKEETQALEHEEMALLPEAPEEIDISLRARQLALDEFEKAEQLVRGWLGEVEQ</sequence>
<keyword evidence="6 11" id="KW-1133">Transmembrane helix</keyword>
<keyword evidence="7 11" id="KW-0472">Membrane</keyword>
<dbReference type="AlphaFoldDB" id="A0A1M6V3B8"/>
<comment type="subcellular location">
    <subcellularLocation>
        <location evidence="1 9">Bacterial flagellum basal body</location>
    </subcellularLocation>
    <subcellularLocation>
        <location evidence="2">Cell membrane</location>
        <topology evidence="2">Multi-pass membrane protein</topology>
    </subcellularLocation>
</comment>
<keyword evidence="4" id="KW-1003">Cell membrane</keyword>
<dbReference type="GO" id="GO:0071973">
    <property type="term" value="P:bacterial-type flagellum-dependent cell motility"/>
    <property type="evidence" value="ECO:0007669"/>
    <property type="project" value="InterPro"/>
</dbReference>
<organism evidence="14 15">
    <name type="scientific">Desulfatibacillum alkenivorans DSM 16219</name>
    <dbReference type="NCBI Taxonomy" id="1121393"/>
    <lineage>
        <taxon>Bacteria</taxon>
        <taxon>Pseudomonadati</taxon>
        <taxon>Thermodesulfobacteriota</taxon>
        <taxon>Desulfobacteria</taxon>
        <taxon>Desulfobacterales</taxon>
        <taxon>Desulfatibacillaceae</taxon>
        <taxon>Desulfatibacillum</taxon>
    </lineage>
</organism>
<evidence type="ECO:0000313" key="14">
    <source>
        <dbReference type="EMBL" id="SHK75940.1"/>
    </source>
</evidence>
<dbReference type="InterPro" id="IPR000067">
    <property type="entry name" value="FlgMring_FliF"/>
</dbReference>
<evidence type="ECO:0000256" key="7">
    <source>
        <dbReference type="ARBA" id="ARBA00023136"/>
    </source>
</evidence>
<dbReference type="InterPro" id="IPR045851">
    <property type="entry name" value="AMP-bd_C_sf"/>
</dbReference>
<dbReference type="PANTHER" id="PTHR30046">
    <property type="entry name" value="FLAGELLAR M-RING PROTEIN"/>
    <property type="match status" value="1"/>
</dbReference>
<comment type="similarity">
    <text evidence="3 9">Belongs to the FliF family.</text>
</comment>
<dbReference type="STRING" id="1121393.SAMN02745216_04026"/>
<dbReference type="Proteomes" id="UP000183994">
    <property type="component" value="Unassembled WGS sequence"/>
</dbReference>
<feature type="domain" description="Flagellar M-ring N-terminal" evidence="12">
    <location>
        <begin position="42"/>
        <end position="212"/>
    </location>
</feature>
<dbReference type="NCBIfam" id="TIGR00206">
    <property type="entry name" value="fliF"/>
    <property type="match status" value="1"/>
</dbReference>
<dbReference type="GO" id="GO:0009431">
    <property type="term" value="C:bacterial-type flagellum basal body, MS ring"/>
    <property type="evidence" value="ECO:0007669"/>
    <property type="project" value="InterPro"/>
</dbReference>
<evidence type="ECO:0000256" key="10">
    <source>
        <dbReference type="SAM" id="MobiDB-lite"/>
    </source>
</evidence>
<dbReference type="PANTHER" id="PTHR30046:SF0">
    <property type="entry name" value="FLAGELLAR M-RING PROTEIN"/>
    <property type="match status" value="1"/>
</dbReference>
<evidence type="ECO:0000256" key="2">
    <source>
        <dbReference type="ARBA" id="ARBA00004651"/>
    </source>
</evidence>
<accession>A0A1M6V3B8</accession>
<name>A0A1M6V3B8_9BACT</name>
<protein>
    <recommendedName>
        <fullName evidence="9">Flagellar M-ring protein</fullName>
    </recommendedName>
</protein>
<gene>
    <name evidence="14" type="ORF">SAMN02745216_04026</name>
</gene>
<keyword evidence="5 11" id="KW-0812">Transmembrane</keyword>
<dbReference type="GO" id="GO:0005886">
    <property type="term" value="C:plasma membrane"/>
    <property type="evidence" value="ECO:0007669"/>
    <property type="project" value="UniProtKB-SubCell"/>
</dbReference>
<keyword evidence="14" id="KW-0969">Cilium</keyword>
<dbReference type="InterPro" id="IPR043427">
    <property type="entry name" value="YscJ/FliF"/>
</dbReference>
<dbReference type="RefSeq" id="WP_073478055.1">
    <property type="nucleotide sequence ID" value="NZ_FQZU01000033.1"/>
</dbReference>